<reference evidence="1 2" key="1">
    <citation type="journal article" date="2020" name="Cell">
        <title>Large-Scale Comparative Analyses of Tick Genomes Elucidate Their Genetic Diversity and Vector Capacities.</title>
        <authorList>
            <consortium name="Tick Genome and Microbiome Consortium (TIGMIC)"/>
            <person name="Jia N."/>
            <person name="Wang J."/>
            <person name="Shi W."/>
            <person name="Du L."/>
            <person name="Sun Y."/>
            <person name="Zhan W."/>
            <person name="Jiang J.F."/>
            <person name="Wang Q."/>
            <person name="Zhang B."/>
            <person name="Ji P."/>
            <person name="Bell-Sakyi L."/>
            <person name="Cui X.M."/>
            <person name="Yuan T.T."/>
            <person name="Jiang B.G."/>
            <person name="Yang W.F."/>
            <person name="Lam T.T."/>
            <person name="Chang Q.C."/>
            <person name="Ding S.J."/>
            <person name="Wang X.J."/>
            <person name="Zhu J.G."/>
            <person name="Ruan X.D."/>
            <person name="Zhao L."/>
            <person name="Wei J.T."/>
            <person name="Ye R.Z."/>
            <person name="Que T.C."/>
            <person name="Du C.H."/>
            <person name="Zhou Y.H."/>
            <person name="Cheng J.X."/>
            <person name="Dai P.F."/>
            <person name="Guo W.B."/>
            <person name="Han X.H."/>
            <person name="Huang E.J."/>
            <person name="Li L.F."/>
            <person name="Wei W."/>
            <person name="Gao Y.C."/>
            <person name="Liu J.Z."/>
            <person name="Shao H.Z."/>
            <person name="Wang X."/>
            <person name="Wang C.C."/>
            <person name="Yang T.C."/>
            <person name="Huo Q.B."/>
            <person name="Li W."/>
            <person name="Chen H.Y."/>
            <person name="Chen S.E."/>
            <person name="Zhou L.G."/>
            <person name="Ni X.B."/>
            <person name="Tian J.H."/>
            <person name="Sheng Y."/>
            <person name="Liu T."/>
            <person name="Pan Y.S."/>
            <person name="Xia L.Y."/>
            <person name="Li J."/>
            <person name="Zhao F."/>
            <person name="Cao W.C."/>
        </authorList>
    </citation>
    <scope>NUCLEOTIDE SEQUENCE [LARGE SCALE GENOMIC DNA]</scope>
    <source>
        <strain evidence="1">Iper-2018</strain>
    </source>
</reference>
<organism evidence="1 2">
    <name type="scientific">Ixodes persulcatus</name>
    <name type="common">Taiga tick</name>
    <dbReference type="NCBI Taxonomy" id="34615"/>
    <lineage>
        <taxon>Eukaryota</taxon>
        <taxon>Metazoa</taxon>
        <taxon>Ecdysozoa</taxon>
        <taxon>Arthropoda</taxon>
        <taxon>Chelicerata</taxon>
        <taxon>Arachnida</taxon>
        <taxon>Acari</taxon>
        <taxon>Parasitiformes</taxon>
        <taxon>Ixodida</taxon>
        <taxon>Ixodoidea</taxon>
        <taxon>Ixodidae</taxon>
        <taxon>Ixodinae</taxon>
        <taxon>Ixodes</taxon>
    </lineage>
</organism>
<accession>A0AC60QEL3</accession>
<evidence type="ECO:0000313" key="2">
    <source>
        <dbReference type="Proteomes" id="UP000805193"/>
    </source>
</evidence>
<dbReference type="EMBL" id="JABSTQ010009165">
    <property type="protein sequence ID" value="KAG0432265.1"/>
    <property type="molecule type" value="Genomic_DNA"/>
</dbReference>
<dbReference type="Proteomes" id="UP000805193">
    <property type="component" value="Unassembled WGS sequence"/>
</dbReference>
<gene>
    <name evidence="1" type="ORF">HPB47_021011</name>
</gene>
<sequence>MAPPKSHAFHVMVPAGTPVDAIIAAAAAIVSLPEVYAVQHLGGPTFQVVVNSRQAAASLGAAREVIIADQAIALTPVGPVITSISCMFLPLFVSDETLKKSLEPHGQTLEITYGVYKDNPSVKTGIRYLKMKMKEDNPVPNFAHIAGYRVTFDYRGLVRVCRWCKKEGHFKTQCTAEYCSRCAIFGHDGSTCTESCRRCGAGHATVDCTSRRSYASVTQETMMNFPPLATRPSSSSMRQEGYEGDSSGAPMQPPPEKATSAATSASEPDQSLTQAATPSRATLEGLGYGPWSTAGEEEDGASTDSEALVIDEEAPEDRKTFLESSSFSLTVSSDSHADQDMPEISETTKNPAAQDTKRVRPDSGDSSGRAVDRLPTKKPRKVTPRGTKDTGTSSVEGPNN</sequence>
<comment type="caution">
    <text evidence="1">The sequence shown here is derived from an EMBL/GenBank/DDBJ whole genome shotgun (WGS) entry which is preliminary data.</text>
</comment>
<protein>
    <submittedName>
        <fullName evidence="1">Uncharacterized protein</fullName>
    </submittedName>
</protein>
<name>A0AC60QEL3_IXOPE</name>
<evidence type="ECO:0000313" key="1">
    <source>
        <dbReference type="EMBL" id="KAG0432265.1"/>
    </source>
</evidence>
<proteinExistence type="predicted"/>
<keyword evidence="2" id="KW-1185">Reference proteome</keyword>